<dbReference type="Gene3D" id="1.10.700.10">
    <property type="entry name" value="Dioxygenase LigAB, LigA subunit"/>
    <property type="match status" value="1"/>
</dbReference>
<evidence type="ECO:0008006" key="3">
    <source>
        <dbReference type="Google" id="ProtNLM"/>
    </source>
</evidence>
<sequence length="88" mass="9623">MSNGFESLVDSLQSDYRLISKFLSNPQEILNTYKLSEEERDIFLNRDLDALTSLTGSRMVAEGALSGAHSSTCSCIVPLDSGNEGTKF</sequence>
<evidence type="ECO:0000313" key="1">
    <source>
        <dbReference type="EMBL" id="BBO00005.1"/>
    </source>
</evidence>
<name>A0A5K7X1Y0_9BACL</name>
<dbReference type="EMBL" id="AP021853">
    <property type="protein sequence ID" value="BBO00005.1"/>
    <property type="molecule type" value="Genomic_DNA"/>
</dbReference>
<dbReference type="Proteomes" id="UP000326951">
    <property type="component" value="Chromosome"/>
</dbReference>
<reference evidence="1 2" key="1">
    <citation type="submission" date="2019-09" db="EMBL/GenBank/DDBJ databases">
        <title>Complete genome sequence of Sporolactobacillus terrae 70-3.</title>
        <authorList>
            <person name="Tanaka N."/>
            <person name="Shiwa Y."/>
            <person name="Fujita N."/>
            <person name="Tanasupawat S."/>
        </authorList>
    </citation>
    <scope>NUCLEOTIDE SEQUENCE [LARGE SCALE GENOMIC DNA]</scope>
    <source>
        <strain evidence="1 2">70-3</strain>
    </source>
</reference>
<dbReference type="AlphaFoldDB" id="A0A5K7X1Y0"/>
<evidence type="ECO:0000313" key="2">
    <source>
        <dbReference type="Proteomes" id="UP000326951"/>
    </source>
</evidence>
<gene>
    <name evidence="1" type="ORF">St703_27090</name>
</gene>
<protein>
    <recommendedName>
        <fullName evidence="3">Extradiol ring-cleavage dioxygenase LigAB LigA subunit domain-containing protein</fullName>
    </recommendedName>
</protein>
<dbReference type="RefSeq" id="WP_139692354.1">
    <property type="nucleotide sequence ID" value="NZ_VCMU01000007.1"/>
</dbReference>
<accession>A0A5K7X1Y0</accession>
<dbReference type="InterPro" id="IPR036622">
    <property type="entry name" value="LigA_sf"/>
</dbReference>
<organism evidence="1 2">
    <name type="scientific">Sporolactobacillus terrae</name>
    <dbReference type="NCBI Taxonomy" id="269673"/>
    <lineage>
        <taxon>Bacteria</taxon>
        <taxon>Bacillati</taxon>
        <taxon>Bacillota</taxon>
        <taxon>Bacilli</taxon>
        <taxon>Bacillales</taxon>
        <taxon>Sporolactobacillaceae</taxon>
        <taxon>Sporolactobacillus</taxon>
    </lineage>
</organism>
<proteinExistence type="predicted"/>